<dbReference type="Gene3D" id="1.10.10.10">
    <property type="entry name" value="Winged helix-like DNA-binding domain superfamily/Winged helix DNA-binding domain"/>
    <property type="match status" value="1"/>
</dbReference>
<dbReference type="InterPro" id="IPR050707">
    <property type="entry name" value="HTH_MetabolicPath_Reg"/>
</dbReference>
<evidence type="ECO:0000313" key="9">
    <source>
        <dbReference type="Proteomes" id="UP000008372"/>
    </source>
</evidence>
<name>A0ABQ0I3C6_9ALTE</name>
<keyword evidence="9" id="KW-1185">Reference proteome</keyword>
<protein>
    <recommendedName>
        <fullName evidence="4">HTH-type transcriptional repressor AllR</fullName>
    </recommendedName>
    <alternativeName>
        <fullName evidence="5">Negative regulator of allantoin and glyoxylate utilization operons</fullName>
    </alternativeName>
</protein>
<feature type="domain" description="HTH iclR-type" evidence="6">
    <location>
        <begin position="10"/>
        <end position="72"/>
    </location>
</feature>
<evidence type="ECO:0000256" key="5">
    <source>
        <dbReference type="ARBA" id="ARBA00042627"/>
    </source>
</evidence>
<dbReference type="PANTHER" id="PTHR30136">
    <property type="entry name" value="HELIX-TURN-HELIX TRANSCRIPTIONAL REGULATOR, ICLR FAMILY"/>
    <property type="match status" value="1"/>
</dbReference>
<dbReference type="Pfam" id="PF09339">
    <property type="entry name" value="HTH_IclR"/>
    <property type="match status" value="1"/>
</dbReference>
<dbReference type="PROSITE" id="PS51077">
    <property type="entry name" value="HTH_ICLR"/>
    <property type="match status" value="1"/>
</dbReference>
<dbReference type="Proteomes" id="UP000008372">
    <property type="component" value="Unassembled WGS sequence"/>
</dbReference>
<keyword evidence="1" id="KW-0805">Transcription regulation</keyword>
<accession>A0ABQ0I3C6</accession>
<dbReference type="SUPFAM" id="SSF55781">
    <property type="entry name" value="GAF domain-like"/>
    <property type="match status" value="1"/>
</dbReference>
<feature type="domain" description="IclR-ED" evidence="7">
    <location>
        <begin position="73"/>
        <end position="260"/>
    </location>
</feature>
<dbReference type="InterPro" id="IPR014757">
    <property type="entry name" value="Tscrpt_reg_IclR_C"/>
</dbReference>
<gene>
    <name evidence="8" type="ORF">GAGA_0904</name>
</gene>
<dbReference type="SUPFAM" id="SSF46785">
    <property type="entry name" value="Winged helix' DNA-binding domain"/>
    <property type="match status" value="1"/>
</dbReference>
<reference evidence="8 9" key="1">
    <citation type="journal article" date="2014" name="Environ. Microbiol.">
        <title>Comparative genomics of the marine bacterial genus Glaciecola reveals the high degree of genomic diversity and genomic characteristic for cold adaptation.</title>
        <authorList>
            <person name="Qin Q.L."/>
            <person name="Xie B.B."/>
            <person name="Yu Y."/>
            <person name="Shu Y.L."/>
            <person name="Rong J.C."/>
            <person name="Zhang Y.J."/>
            <person name="Zhao D.L."/>
            <person name="Chen X.L."/>
            <person name="Zhang X.Y."/>
            <person name="Chen B."/>
            <person name="Zhou B.C."/>
            <person name="Zhang Y.Z."/>
        </authorList>
    </citation>
    <scope>NUCLEOTIDE SEQUENCE [LARGE SCALE GENOMIC DNA]</scope>
    <source>
        <strain evidence="8 9">NO2</strain>
    </source>
</reference>
<comment type="caution">
    <text evidence="8">The sequence shown here is derived from an EMBL/GenBank/DDBJ whole genome shotgun (WGS) entry which is preliminary data.</text>
</comment>
<dbReference type="PROSITE" id="PS51078">
    <property type="entry name" value="ICLR_ED"/>
    <property type="match status" value="1"/>
</dbReference>
<keyword evidence="2" id="KW-0238">DNA-binding</keyword>
<dbReference type="InterPro" id="IPR036388">
    <property type="entry name" value="WH-like_DNA-bd_sf"/>
</dbReference>
<evidence type="ECO:0000256" key="1">
    <source>
        <dbReference type="ARBA" id="ARBA00023015"/>
    </source>
</evidence>
<evidence type="ECO:0000256" key="3">
    <source>
        <dbReference type="ARBA" id="ARBA00023163"/>
    </source>
</evidence>
<keyword evidence="3" id="KW-0804">Transcription</keyword>
<organism evidence="8 9">
    <name type="scientific">Paraglaciecola agarilytica NO2</name>
    <dbReference type="NCBI Taxonomy" id="1125747"/>
    <lineage>
        <taxon>Bacteria</taxon>
        <taxon>Pseudomonadati</taxon>
        <taxon>Pseudomonadota</taxon>
        <taxon>Gammaproteobacteria</taxon>
        <taxon>Alteromonadales</taxon>
        <taxon>Alteromonadaceae</taxon>
        <taxon>Paraglaciecola</taxon>
    </lineage>
</organism>
<dbReference type="EMBL" id="BAEK01000017">
    <property type="protein sequence ID" value="GAC03767.1"/>
    <property type="molecule type" value="Genomic_DNA"/>
</dbReference>
<evidence type="ECO:0000313" key="8">
    <source>
        <dbReference type="EMBL" id="GAC03767.1"/>
    </source>
</evidence>
<dbReference type="SMART" id="SM00346">
    <property type="entry name" value="HTH_ICLR"/>
    <property type="match status" value="1"/>
</dbReference>
<dbReference type="Gene3D" id="3.30.450.40">
    <property type="match status" value="1"/>
</dbReference>
<evidence type="ECO:0000256" key="2">
    <source>
        <dbReference type="ARBA" id="ARBA00023125"/>
    </source>
</evidence>
<dbReference type="RefSeq" id="WP_008302631.1">
    <property type="nucleotide sequence ID" value="NZ_BAEK01000017.1"/>
</dbReference>
<proteinExistence type="predicted"/>
<dbReference type="InterPro" id="IPR036390">
    <property type="entry name" value="WH_DNA-bd_sf"/>
</dbReference>
<sequence>MVVSNRKNGSGTVSRVIRILQVFSETTGDVSIKELSALTNLAPSTCHRLLNLLSEDDIIAFDPDHKRYSAGLEFIRIASLIANKASLSDIARPFMERVVNVTNEACVIVSYLRTQKKITVVGVVKSSNPLQYNTELFTSRSPLWGATGQSVVAFLTRSEQEELYDSSYTDIFPSTKAKLPPKDEYLAIMKKFQSEGYALSHGQTIEGAVGIGVPVFDKSSRVVGSLCVTLPEIRYTKKIRDKVLETLFPQARELSQTLGYISKQ</sequence>
<dbReference type="InterPro" id="IPR029016">
    <property type="entry name" value="GAF-like_dom_sf"/>
</dbReference>
<evidence type="ECO:0000256" key="4">
    <source>
        <dbReference type="ARBA" id="ARBA00040379"/>
    </source>
</evidence>
<evidence type="ECO:0000259" key="7">
    <source>
        <dbReference type="PROSITE" id="PS51078"/>
    </source>
</evidence>
<dbReference type="PANTHER" id="PTHR30136:SF24">
    <property type="entry name" value="HTH-TYPE TRANSCRIPTIONAL REPRESSOR ALLR"/>
    <property type="match status" value="1"/>
</dbReference>
<dbReference type="Pfam" id="PF01614">
    <property type="entry name" value="IclR_C"/>
    <property type="match status" value="1"/>
</dbReference>
<dbReference type="InterPro" id="IPR005471">
    <property type="entry name" value="Tscrpt_reg_IclR_N"/>
</dbReference>
<evidence type="ECO:0000259" key="6">
    <source>
        <dbReference type="PROSITE" id="PS51077"/>
    </source>
</evidence>